<sequence length="265" mass="29992">MEVLAIESLALRQYHRICSLYLSQYRDGSISTSATVNIGAVIFWPSGYQCEEHDEIASLETLNVDDDSWWLARRRAGDLAERGWRRCRADDISNTGVVAFVYSCDPEGWFSQANHVFSRFQITSNFEDYLVIDRIYFKITIGIASGDPPAGFLFICPREDFRTAPTSFRWPDCAAFWSLDPEGVEVLSTEEAARLGFPSFQLTTKIYGKFWDASVYAGLRKFHQAKGFDPDSQEVALHLGEPLYRLPRDVNPPSAHSELPIPGQT</sequence>
<keyword evidence="2" id="KW-1185">Reference proteome</keyword>
<name>A0AAD6T434_9AGAR</name>
<protein>
    <submittedName>
        <fullName evidence="1">Uncharacterized protein</fullName>
    </submittedName>
</protein>
<proteinExistence type="predicted"/>
<dbReference type="EMBL" id="JARJCM010000040">
    <property type="protein sequence ID" value="KAJ7036912.1"/>
    <property type="molecule type" value="Genomic_DNA"/>
</dbReference>
<comment type="caution">
    <text evidence="1">The sequence shown here is derived from an EMBL/GenBank/DDBJ whole genome shotgun (WGS) entry which is preliminary data.</text>
</comment>
<evidence type="ECO:0000313" key="2">
    <source>
        <dbReference type="Proteomes" id="UP001218188"/>
    </source>
</evidence>
<evidence type="ECO:0000313" key="1">
    <source>
        <dbReference type="EMBL" id="KAJ7036912.1"/>
    </source>
</evidence>
<gene>
    <name evidence="1" type="ORF">C8F04DRAFT_1036137</name>
</gene>
<accession>A0AAD6T434</accession>
<organism evidence="1 2">
    <name type="scientific">Mycena alexandri</name>
    <dbReference type="NCBI Taxonomy" id="1745969"/>
    <lineage>
        <taxon>Eukaryota</taxon>
        <taxon>Fungi</taxon>
        <taxon>Dikarya</taxon>
        <taxon>Basidiomycota</taxon>
        <taxon>Agaricomycotina</taxon>
        <taxon>Agaricomycetes</taxon>
        <taxon>Agaricomycetidae</taxon>
        <taxon>Agaricales</taxon>
        <taxon>Marasmiineae</taxon>
        <taxon>Mycenaceae</taxon>
        <taxon>Mycena</taxon>
    </lineage>
</organism>
<dbReference type="AlphaFoldDB" id="A0AAD6T434"/>
<reference evidence="1" key="1">
    <citation type="submission" date="2023-03" db="EMBL/GenBank/DDBJ databases">
        <title>Massive genome expansion in bonnet fungi (Mycena s.s.) driven by repeated elements and novel gene families across ecological guilds.</title>
        <authorList>
            <consortium name="Lawrence Berkeley National Laboratory"/>
            <person name="Harder C.B."/>
            <person name="Miyauchi S."/>
            <person name="Viragh M."/>
            <person name="Kuo A."/>
            <person name="Thoen E."/>
            <person name="Andreopoulos B."/>
            <person name="Lu D."/>
            <person name="Skrede I."/>
            <person name="Drula E."/>
            <person name="Henrissat B."/>
            <person name="Morin E."/>
            <person name="Kohler A."/>
            <person name="Barry K."/>
            <person name="LaButti K."/>
            <person name="Morin E."/>
            <person name="Salamov A."/>
            <person name="Lipzen A."/>
            <person name="Mereny Z."/>
            <person name="Hegedus B."/>
            <person name="Baldrian P."/>
            <person name="Stursova M."/>
            <person name="Weitz H."/>
            <person name="Taylor A."/>
            <person name="Grigoriev I.V."/>
            <person name="Nagy L.G."/>
            <person name="Martin F."/>
            <person name="Kauserud H."/>
        </authorList>
    </citation>
    <scope>NUCLEOTIDE SEQUENCE</scope>
    <source>
        <strain evidence="1">CBHHK200</strain>
    </source>
</reference>
<dbReference type="Proteomes" id="UP001218188">
    <property type="component" value="Unassembled WGS sequence"/>
</dbReference>